<comment type="caution">
    <text evidence="2">The sequence shown here is derived from an EMBL/GenBank/DDBJ whole genome shotgun (WGS) entry which is preliminary data.</text>
</comment>
<dbReference type="EMBL" id="VSRR010003605">
    <property type="protein sequence ID" value="MPC36774.1"/>
    <property type="molecule type" value="Genomic_DNA"/>
</dbReference>
<evidence type="ECO:0000313" key="2">
    <source>
        <dbReference type="EMBL" id="MPC36774.1"/>
    </source>
</evidence>
<protein>
    <submittedName>
        <fullName evidence="2">Uncharacterized protein</fullName>
    </submittedName>
</protein>
<proteinExistence type="predicted"/>
<dbReference type="Proteomes" id="UP000324222">
    <property type="component" value="Unassembled WGS sequence"/>
</dbReference>
<sequence length="123" mass="13838">METLSTQPIQRSWSSDESMCYQSVLPSKGEFSENEASGDTRSTFRKTPMMSSNQSCHRPFTPPASALHSYLHCNVKLTKWKEEDINDSTGEPAGQAQMKEIQGGDKTVILRFVFESIHCFLNS</sequence>
<feature type="region of interest" description="Disordered" evidence="1">
    <location>
        <begin position="29"/>
        <end position="58"/>
    </location>
</feature>
<name>A0A5B7EWS2_PORTR</name>
<reference evidence="2 3" key="1">
    <citation type="submission" date="2019-05" db="EMBL/GenBank/DDBJ databases">
        <title>Another draft genome of Portunus trituberculatus and its Hox gene families provides insights of decapod evolution.</title>
        <authorList>
            <person name="Jeong J.-H."/>
            <person name="Song I."/>
            <person name="Kim S."/>
            <person name="Choi T."/>
            <person name="Kim D."/>
            <person name="Ryu S."/>
            <person name="Kim W."/>
        </authorList>
    </citation>
    <scope>NUCLEOTIDE SEQUENCE [LARGE SCALE GENOMIC DNA]</scope>
    <source>
        <tissue evidence="2">Muscle</tissue>
    </source>
</reference>
<dbReference type="AlphaFoldDB" id="A0A5B7EWS2"/>
<accession>A0A5B7EWS2</accession>
<gene>
    <name evidence="2" type="ORF">E2C01_030243</name>
</gene>
<evidence type="ECO:0000256" key="1">
    <source>
        <dbReference type="SAM" id="MobiDB-lite"/>
    </source>
</evidence>
<evidence type="ECO:0000313" key="3">
    <source>
        <dbReference type="Proteomes" id="UP000324222"/>
    </source>
</evidence>
<organism evidence="2 3">
    <name type="scientific">Portunus trituberculatus</name>
    <name type="common">Swimming crab</name>
    <name type="synonym">Neptunus trituberculatus</name>
    <dbReference type="NCBI Taxonomy" id="210409"/>
    <lineage>
        <taxon>Eukaryota</taxon>
        <taxon>Metazoa</taxon>
        <taxon>Ecdysozoa</taxon>
        <taxon>Arthropoda</taxon>
        <taxon>Crustacea</taxon>
        <taxon>Multicrustacea</taxon>
        <taxon>Malacostraca</taxon>
        <taxon>Eumalacostraca</taxon>
        <taxon>Eucarida</taxon>
        <taxon>Decapoda</taxon>
        <taxon>Pleocyemata</taxon>
        <taxon>Brachyura</taxon>
        <taxon>Eubrachyura</taxon>
        <taxon>Portunoidea</taxon>
        <taxon>Portunidae</taxon>
        <taxon>Portuninae</taxon>
        <taxon>Portunus</taxon>
    </lineage>
</organism>
<keyword evidence="3" id="KW-1185">Reference proteome</keyword>